<comment type="function">
    <text evidence="1">Catalyzes the specific phosphorylation of 1,6-anhydro-N-acetylmuramic acid (anhMurNAc) with the simultaneous cleavage of the 1,6-anhydro ring, generating MurNAc-6-P. Is required for the utilization of anhMurNAc either imported from the medium or derived from its own cell wall murein, and thus plays a role in cell wall recycling.</text>
</comment>
<dbReference type="Pfam" id="PF03702">
    <property type="entry name" value="AnmK"/>
    <property type="match status" value="1"/>
</dbReference>
<dbReference type="CDD" id="cd24050">
    <property type="entry name" value="ASKHA_NBD_ANMK"/>
    <property type="match status" value="1"/>
</dbReference>
<dbReference type="InterPro" id="IPR005338">
    <property type="entry name" value="Anhydro_N_Ac-Mur_kinase"/>
</dbReference>
<dbReference type="SUPFAM" id="SSF53067">
    <property type="entry name" value="Actin-like ATPase domain"/>
    <property type="match status" value="1"/>
</dbReference>
<accession>A0A857J935</accession>
<keyword evidence="1" id="KW-0547">Nucleotide-binding</keyword>
<keyword evidence="1" id="KW-0067">ATP-binding</keyword>
<dbReference type="Proteomes" id="UP000464787">
    <property type="component" value="Chromosome"/>
</dbReference>
<dbReference type="RefSeq" id="WP_160553423.1">
    <property type="nucleotide sequence ID" value="NZ_CP047650.1"/>
</dbReference>
<dbReference type="Gene3D" id="3.30.420.40">
    <property type="match status" value="2"/>
</dbReference>
<dbReference type="AlphaFoldDB" id="A0A857J935"/>
<sequence length="374" mass="38382">MSTGTASRYIGLMSGTSLDGVDGVICEFSQDRPHRVTAFASLDFPASLRAELLALNTPGDNELHRAALAANALSRVYAQVVQALLSQGGLARADIRAIGAHGQTVRHRPGAFDGTGYTLQLQNPALLAERTGIEVVADFRSRDVAAGGQGAPLVPAFHLDWFGGSGRDIALLNLGGIGNLSLLPAGGGASGFDCGPANALLDHWCQRHTGRNYDADGAWGAGGRIVPALLESLLQEPFFSQPAPKSTGRDLFNPGWLDARLGSFMDAAPVDVQATLAALTVQAAAQALLGAAPGTQALYVCGGGTLNGALMQGLAQALPGIEVASTEALGLPPQQVEAAAFAWLARRCVERLPGNLPAATGAAGPRVLGAIYPA</sequence>
<dbReference type="EC" id="2.7.1.170" evidence="1"/>
<dbReference type="NCBIfam" id="NF007139">
    <property type="entry name" value="PRK09585.1-3"/>
    <property type="match status" value="1"/>
</dbReference>
<dbReference type="UniPathway" id="UPA00343"/>
<keyword evidence="3" id="KW-1185">Reference proteome</keyword>
<dbReference type="GO" id="GO:0016301">
    <property type="term" value="F:kinase activity"/>
    <property type="evidence" value="ECO:0007669"/>
    <property type="project" value="UniProtKB-KW"/>
</dbReference>
<gene>
    <name evidence="1" type="primary">anmK</name>
    <name evidence="2" type="ORF">GT347_17495</name>
</gene>
<keyword evidence="1" id="KW-0119">Carbohydrate metabolism</keyword>
<dbReference type="GO" id="GO:0006040">
    <property type="term" value="P:amino sugar metabolic process"/>
    <property type="evidence" value="ECO:0007669"/>
    <property type="project" value="InterPro"/>
</dbReference>
<dbReference type="HAMAP" id="MF_01270">
    <property type="entry name" value="AnhMurNAc_kinase"/>
    <property type="match status" value="1"/>
</dbReference>
<comment type="similarity">
    <text evidence="1">Belongs to the anhydro-N-acetylmuramic acid kinase family.</text>
</comment>
<comment type="catalytic activity">
    <reaction evidence="1">
        <text>1,6-anhydro-N-acetyl-beta-muramate + ATP + H2O = N-acetyl-D-muramate 6-phosphate + ADP + H(+)</text>
        <dbReference type="Rhea" id="RHEA:24952"/>
        <dbReference type="ChEBI" id="CHEBI:15377"/>
        <dbReference type="ChEBI" id="CHEBI:15378"/>
        <dbReference type="ChEBI" id="CHEBI:30616"/>
        <dbReference type="ChEBI" id="CHEBI:58690"/>
        <dbReference type="ChEBI" id="CHEBI:58722"/>
        <dbReference type="ChEBI" id="CHEBI:456216"/>
        <dbReference type="EC" id="2.7.1.170"/>
    </reaction>
</comment>
<dbReference type="GO" id="GO:0005524">
    <property type="term" value="F:ATP binding"/>
    <property type="evidence" value="ECO:0007669"/>
    <property type="project" value="UniProtKB-UniRule"/>
</dbReference>
<dbReference type="PANTHER" id="PTHR30605:SF0">
    <property type="entry name" value="ANHYDRO-N-ACETYLMURAMIC ACID KINASE"/>
    <property type="match status" value="1"/>
</dbReference>
<evidence type="ECO:0000256" key="1">
    <source>
        <dbReference type="HAMAP-Rule" id="MF_01270"/>
    </source>
</evidence>
<organism evidence="2 3">
    <name type="scientific">Xylophilus rhododendri</name>
    <dbReference type="NCBI Taxonomy" id="2697032"/>
    <lineage>
        <taxon>Bacteria</taxon>
        <taxon>Pseudomonadati</taxon>
        <taxon>Pseudomonadota</taxon>
        <taxon>Betaproteobacteria</taxon>
        <taxon>Burkholderiales</taxon>
        <taxon>Xylophilus</taxon>
    </lineage>
</organism>
<dbReference type="GO" id="GO:0097175">
    <property type="term" value="P:1,6-anhydro-N-acetyl-beta-muramic acid catabolic process"/>
    <property type="evidence" value="ECO:0007669"/>
    <property type="project" value="UniProtKB-UniRule"/>
</dbReference>
<dbReference type="GO" id="GO:0009254">
    <property type="term" value="P:peptidoglycan turnover"/>
    <property type="evidence" value="ECO:0007669"/>
    <property type="project" value="UniProtKB-UniRule"/>
</dbReference>
<evidence type="ECO:0000313" key="3">
    <source>
        <dbReference type="Proteomes" id="UP000464787"/>
    </source>
</evidence>
<dbReference type="PANTHER" id="PTHR30605">
    <property type="entry name" value="ANHYDRO-N-ACETYLMURAMIC ACID KINASE"/>
    <property type="match status" value="1"/>
</dbReference>
<feature type="binding site" evidence="1">
    <location>
        <begin position="15"/>
        <end position="22"/>
    </location>
    <ligand>
        <name>ATP</name>
        <dbReference type="ChEBI" id="CHEBI:30616"/>
    </ligand>
</feature>
<dbReference type="KEGG" id="xyk:GT347_17495"/>
<dbReference type="UniPathway" id="UPA00544"/>
<name>A0A857J935_9BURK</name>
<reference evidence="2 3" key="1">
    <citation type="submission" date="2020-01" db="EMBL/GenBank/DDBJ databases">
        <title>Genome sequencing of strain KACC 21265.</title>
        <authorList>
            <person name="Heo J."/>
            <person name="Kim S.-J."/>
            <person name="Kim J.-S."/>
            <person name="Hong S.-B."/>
            <person name="Kwon S.-W."/>
        </authorList>
    </citation>
    <scope>NUCLEOTIDE SEQUENCE [LARGE SCALE GENOMIC DNA]</scope>
    <source>
        <strain evidence="2 3">KACC 21265</strain>
    </source>
</reference>
<proteinExistence type="inferred from homology"/>
<protein>
    <recommendedName>
        <fullName evidence="1">Anhydro-N-acetylmuramic acid kinase</fullName>
        <ecNumber evidence="1">2.7.1.170</ecNumber>
    </recommendedName>
    <alternativeName>
        <fullName evidence="1">AnhMurNAc kinase</fullName>
    </alternativeName>
</protein>
<keyword evidence="1 2" id="KW-0418">Kinase</keyword>
<dbReference type="GO" id="GO:0016773">
    <property type="term" value="F:phosphotransferase activity, alcohol group as acceptor"/>
    <property type="evidence" value="ECO:0007669"/>
    <property type="project" value="UniProtKB-UniRule"/>
</dbReference>
<dbReference type="InterPro" id="IPR043129">
    <property type="entry name" value="ATPase_NBD"/>
</dbReference>
<dbReference type="EMBL" id="CP047650">
    <property type="protein sequence ID" value="QHI99611.1"/>
    <property type="molecule type" value="Genomic_DNA"/>
</dbReference>
<comment type="pathway">
    <text evidence="1">Cell wall biogenesis; peptidoglycan recycling.</text>
</comment>
<comment type="pathway">
    <text evidence="1">Amino-sugar metabolism; 1,6-anhydro-N-acetylmuramate degradation.</text>
</comment>
<evidence type="ECO:0000313" key="2">
    <source>
        <dbReference type="EMBL" id="QHI99611.1"/>
    </source>
</evidence>
<keyword evidence="1 2" id="KW-0808">Transferase</keyword>